<feature type="transmembrane region" description="Helical" evidence="8">
    <location>
        <begin position="145"/>
        <end position="168"/>
    </location>
</feature>
<feature type="region of interest" description="Disordered" evidence="7">
    <location>
        <begin position="1"/>
        <end position="24"/>
    </location>
</feature>
<keyword evidence="5 8" id="KW-1133">Transmembrane helix</keyword>
<evidence type="ECO:0000256" key="2">
    <source>
        <dbReference type="ARBA" id="ARBA00022448"/>
    </source>
</evidence>
<dbReference type="EMBL" id="RKLO01000003">
    <property type="protein sequence ID" value="RVW02697.1"/>
    <property type="molecule type" value="Genomic_DNA"/>
</dbReference>
<evidence type="ECO:0000256" key="6">
    <source>
        <dbReference type="ARBA" id="ARBA00023136"/>
    </source>
</evidence>
<feature type="transmembrane region" description="Helical" evidence="8">
    <location>
        <begin position="438"/>
        <end position="461"/>
    </location>
</feature>
<evidence type="ECO:0000313" key="11">
    <source>
        <dbReference type="Proteomes" id="UP000283479"/>
    </source>
</evidence>
<keyword evidence="2" id="KW-0813">Transport</keyword>
<feature type="transmembrane region" description="Helical" evidence="8">
    <location>
        <begin position="338"/>
        <end position="354"/>
    </location>
</feature>
<comment type="subcellular location">
    <subcellularLocation>
        <location evidence="1">Cell membrane</location>
        <topology evidence="1">Multi-pass membrane protein</topology>
    </subcellularLocation>
</comment>
<dbReference type="InterPro" id="IPR011701">
    <property type="entry name" value="MFS"/>
</dbReference>
<dbReference type="SUPFAM" id="SSF103473">
    <property type="entry name" value="MFS general substrate transporter"/>
    <property type="match status" value="1"/>
</dbReference>
<organism evidence="10 11">
    <name type="scientific">Rhodococcus xishaensis</name>
    <dbReference type="NCBI Taxonomy" id="2487364"/>
    <lineage>
        <taxon>Bacteria</taxon>
        <taxon>Bacillati</taxon>
        <taxon>Actinomycetota</taxon>
        <taxon>Actinomycetes</taxon>
        <taxon>Mycobacteriales</taxon>
        <taxon>Nocardiaceae</taxon>
        <taxon>Rhodococcus</taxon>
    </lineage>
</organism>
<dbReference type="GO" id="GO:0005886">
    <property type="term" value="C:plasma membrane"/>
    <property type="evidence" value="ECO:0007669"/>
    <property type="project" value="UniProtKB-SubCell"/>
</dbReference>
<evidence type="ECO:0000256" key="3">
    <source>
        <dbReference type="ARBA" id="ARBA00022475"/>
    </source>
</evidence>
<gene>
    <name evidence="10" type="ORF">EGT50_07995</name>
</gene>
<dbReference type="GO" id="GO:0022857">
    <property type="term" value="F:transmembrane transporter activity"/>
    <property type="evidence" value="ECO:0007669"/>
    <property type="project" value="InterPro"/>
</dbReference>
<dbReference type="PROSITE" id="PS50850">
    <property type="entry name" value="MFS"/>
    <property type="match status" value="1"/>
</dbReference>
<sequence>MTLDSPHLGDGVNDTRATASDHPEVTTADLRRAAWGASAGSALEYYDFALYSLASALVFGPLFFPSDNPSTGLVLSFATYFIGFAVRPLGGIFFGRLGDRLGRKFVLLATIILMGVASTGIGLLPTYHGSEGDWYSGGVGMLAPLLLVALRICQGLGAGAEMAGASILMTEYAPKNRRGFFASLPFLGVQVGTVVAALVYFLVYFGEGQITDTWLWRVPFLASVIILAVAMYLRINLKESPTFRKLEAKDQIDHRPLQNLLEHSRPSLLRGIGLRVAENGSSSMYQALAVAYVTSAAVGVTGPIGALSLVFAASLGAIVVPIAGQLSDRFGRVKTYRAFAYFQLVSAFPIWWALSQGSVVLTIVVISLALGIGTWGMFGAQSAFLSELFGSRQRYLGVSVAREVSAVLSGGLAPLIGAWIIAMVVAADGGASVPGAGLGAWVFIAGYLCILTLITIGTTYVTPDPIDRDLNDPRDAFTAAKV</sequence>
<feature type="transmembrane region" description="Helical" evidence="8">
    <location>
        <begin position="214"/>
        <end position="235"/>
    </location>
</feature>
<evidence type="ECO:0000256" key="8">
    <source>
        <dbReference type="SAM" id="Phobius"/>
    </source>
</evidence>
<dbReference type="Pfam" id="PF07690">
    <property type="entry name" value="MFS_1"/>
    <property type="match status" value="1"/>
</dbReference>
<evidence type="ECO:0000256" key="5">
    <source>
        <dbReference type="ARBA" id="ARBA00022989"/>
    </source>
</evidence>
<dbReference type="Gene3D" id="1.20.1250.20">
    <property type="entry name" value="MFS general substrate transporter like domains"/>
    <property type="match status" value="2"/>
</dbReference>
<accession>A0A3S3AEF9</accession>
<dbReference type="Proteomes" id="UP000283479">
    <property type="component" value="Unassembled WGS sequence"/>
</dbReference>
<reference evidence="10 11" key="1">
    <citation type="submission" date="2018-11" db="EMBL/GenBank/DDBJ databases">
        <title>Rhodococcus spongicola sp. nov. and Rhodococcus xishaensis sp. nov. from marine sponges.</title>
        <authorList>
            <person name="Li L."/>
            <person name="Lin H.W."/>
        </authorList>
    </citation>
    <scope>NUCLEOTIDE SEQUENCE [LARGE SCALE GENOMIC DNA]</scope>
    <source>
        <strain evidence="10 11">LHW51113</strain>
    </source>
</reference>
<dbReference type="PANTHER" id="PTHR43045">
    <property type="entry name" value="SHIKIMATE TRANSPORTER"/>
    <property type="match status" value="1"/>
</dbReference>
<dbReference type="PANTHER" id="PTHR43045:SF4">
    <property type="entry name" value="TRANSPORTER YDFJ-RELATED"/>
    <property type="match status" value="1"/>
</dbReference>
<feature type="transmembrane region" description="Helical" evidence="8">
    <location>
        <begin position="406"/>
        <end position="426"/>
    </location>
</feature>
<keyword evidence="6 8" id="KW-0472">Membrane</keyword>
<feature type="transmembrane region" description="Helical" evidence="8">
    <location>
        <begin position="306"/>
        <end position="326"/>
    </location>
</feature>
<dbReference type="RefSeq" id="WP_127952608.1">
    <property type="nucleotide sequence ID" value="NZ_RKLO01000003.1"/>
</dbReference>
<comment type="caution">
    <text evidence="10">The sequence shown here is derived from an EMBL/GenBank/DDBJ whole genome shotgun (WGS) entry which is preliminary data.</text>
</comment>
<dbReference type="OrthoDB" id="8953821at2"/>
<proteinExistence type="predicted"/>
<protein>
    <submittedName>
        <fullName evidence="10">MFS transporter</fullName>
    </submittedName>
</protein>
<evidence type="ECO:0000256" key="1">
    <source>
        <dbReference type="ARBA" id="ARBA00004651"/>
    </source>
</evidence>
<evidence type="ECO:0000259" key="9">
    <source>
        <dbReference type="PROSITE" id="PS50850"/>
    </source>
</evidence>
<feature type="transmembrane region" description="Helical" evidence="8">
    <location>
        <begin position="105"/>
        <end position="125"/>
    </location>
</feature>
<dbReference type="InterPro" id="IPR036259">
    <property type="entry name" value="MFS_trans_sf"/>
</dbReference>
<evidence type="ECO:0000256" key="4">
    <source>
        <dbReference type="ARBA" id="ARBA00022692"/>
    </source>
</evidence>
<name>A0A3S3AEF9_9NOCA</name>
<feature type="transmembrane region" description="Helical" evidence="8">
    <location>
        <begin position="360"/>
        <end position="385"/>
    </location>
</feature>
<evidence type="ECO:0000313" key="10">
    <source>
        <dbReference type="EMBL" id="RVW02697.1"/>
    </source>
</evidence>
<keyword evidence="11" id="KW-1185">Reference proteome</keyword>
<dbReference type="AlphaFoldDB" id="A0A3S3AEF9"/>
<feature type="transmembrane region" description="Helical" evidence="8">
    <location>
        <begin position="72"/>
        <end position="93"/>
    </location>
</feature>
<feature type="transmembrane region" description="Helical" evidence="8">
    <location>
        <begin position="180"/>
        <end position="202"/>
    </location>
</feature>
<keyword evidence="4 8" id="KW-0812">Transmembrane</keyword>
<evidence type="ECO:0000256" key="7">
    <source>
        <dbReference type="SAM" id="MobiDB-lite"/>
    </source>
</evidence>
<dbReference type="InterPro" id="IPR020846">
    <property type="entry name" value="MFS_dom"/>
</dbReference>
<keyword evidence="3" id="KW-1003">Cell membrane</keyword>
<feature type="domain" description="Major facilitator superfamily (MFS) profile" evidence="9">
    <location>
        <begin position="33"/>
        <end position="463"/>
    </location>
</feature>